<dbReference type="InterPro" id="IPR013087">
    <property type="entry name" value="Znf_C2H2_type"/>
</dbReference>
<evidence type="ECO:0000256" key="4">
    <source>
        <dbReference type="ARBA" id="ARBA00022833"/>
    </source>
</evidence>
<feature type="region of interest" description="Disordered" evidence="6">
    <location>
        <begin position="398"/>
        <end position="421"/>
    </location>
</feature>
<feature type="domain" description="C2H2-type" evidence="7">
    <location>
        <begin position="209"/>
        <end position="238"/>
    </location>
</feature>
<feature type="domain" description="C2H2-type" evidence="7">
    <location>
        <begin position="239"/>
        <end position="268"/>
    </location>
</feature>
<evidence type="ECO:0000313" key="8">
    <source>
        <dbReference type="EMBL" id="USP78551.1"/>
    </source>
</evidence>
<evidence type="ECO:0000256" key="2">
    <source>
        <dbReference type="ARBA" id="ARBA00022737"/>
    </source>
</evidence>
<dbReference type="FunFam" id="3.30.160.60:FF:000557">
    <property type="entry name" value="zinc finger and SCAN domain-containing protein 29"/>
    <property type="match status" value="1"/>
</dbReference>
<dbReference type="FunFam" id="3.30.160.60:FF:000125">
    <property type="entry name" value="Putative zinc finger protein 143"/>
    <property type="match status" value="2"/>
</dbReference>
<gene>
    <name evidence="8" type="ORF">yc1106_05825</name>
</gene>
<dbReference type="Gene3D" id="3.30.160.60">
    <property type="entry name" value="Classic Zinc Finger"/>
    <property type="match status" value="4"/>
</dbReference>
<feature type="domain" description="C2H2-type" evidence="7">
    <location>
        <begin position="269"/>
        <end position="296"/>
    </location>
</feature>
<dbReference type="VEuPathDB" id="FungiDB:yc1106_05825"/>
<evidence type="ECO:0000256" key="6">
    <source>
        <dbReference type="SAM" id="MobiDB-lite"/>
    </source>
</evidence>
<evidence type="ECO:0000256" key="3">
    <source>
        <dbReference type="ARBA" id="ARBA00022771"/>
    </source>
</evidence>
<dbReference type="PROSITE" id="PS00028">
    <property type="entry name" value="ZINC_FINGER_C2H2_1"/>
    <property type="match status" value="4"/>
</dbReference>
<name>A0A9Q8Z8S1_CURCL</name>
<dbReference type="OrthoDB" id="427030at2759"/>
<evidence type="ECO:0000313" key="9">
    <source>
        <dbReference type="Proteomes" id="UP001056012"/>
    </source>
</evidence>
<dbReference type="Pfam" id="PF00096">
    <property type="entry name" value="zf-C2H2"/>
    <property type="match status" value="4"/>
</dbReference>
<dbReference type="PROSITE" id="PS50157">
    <property type="entry name" value="ZINC_FINGER_C2H2_2"/>
    <property type="match status" value="4"/>
</dbReference>
<reference evidence="8" key="1">
    <citation type="submission" date="2021-12" db="EMBL/GenBank/DDBJ databases">
        <title>Curvularia clavata genome.</title>
        <authorList>
            <person name="Cao Y."/>
        </authorList>
    </citation>
    <scope>NUCLEOTIDE SEQUENCE</scope>
    <source>
        <strain evidence="8">Yc1106</strain>
    </source>
</reference>
<keyword evidence="4" id="KW-0862">Zinc</keyword>
<dbReference type="GO" id="GO:0000981">
    <property type="term" value="F:DNA-binding transcription factor activity, RNA polymerase II-specific"/>
    <property type="evidence" value="ECO:0007669"/>
    <property type="project" value="TreeGrafter"/>
</dbReference>
<keyword evidence="2" id="KW-0677">Repeat</keyword>
<dbReference type="Proteomes" id="UP001056012">
    <property type="component" value="Chromosome 4"/>
</dbReference>
<dbReference type="PANTHER" id="PTHR23235:SF120">
    <property type="entry name" value="KRUPPEL-LIKE FACTOR 15"/>
    <property type="match status" value="1"/>
</dbReference>
<feature type="region of interest" description="Disordered" evidence="6">
    <location>
        <begin position="183"/>
        <end position="208"/>
    </location>
</feature>
<accession>A0A9Q8Z8S1</accession>
<organism evidence="8 9">
    <name type="scientific">Curvularia clavata</name>
    <dbReference type="NCBI Taxonomy" id="95742"/>
    <lineage>
        <taxon>Eukaryota</taxon>
        <taxon>Fungi</taxon>
        <taxon>Dikarya</taxon>
        <taxon>Ascomycota</taxon>
        <taxon>Pezizomycotina</taxon>
        <taxon>Dothideomycetes</taxon>
        <taxon>Pleosporomycetidae</taxon>
        <taxon>Pleosporales</taxon>
        <taxon>Pleosporineae</taxon>
        <taxon>Pleosporaceae</taxon>
        <taxon>Curvularia</taxon>
    </lineage>
</organism>
<protein>
    <recommendedName>
        <fullName evidence="7">C2H2-type domain-containing protein</fullName>
    </recommendedName>
</protein>
<evidence type="ECO:0000259" key="7">
    <source>
        <dbReference type="PROSITE" id="PS50157"/>
    </source>
</evidence>
<dbReference type="FunFam" id="3.30.160.60:FF:002157">
    <property type="entry name" value="Transcription factor"/>
    <property type="match status" value="1"/>
</dbReference>
<keyword evidence="3 5" id="KW-0863">Zinc-finger</keyword>
<feature type="compositionally biased region" description="Polar residues" evidence="6">
    <location>
        <begin position="135"/>
        <end position="150"/>
    </location>
</feature>
<dbReference type="EMBL" id="CP089277">
    <property type="protein sequence ID" value="USP78551.1"/>
    <property type="molecule type" value="Genomic_DNA"/>
</dbReference>
<dbReference type="GO" id="GO:0000978">
    <property type="term" value="F:RNA polymerase II cis-regulatory region sequence-specific DNA binding"/>
    <property type="evidence" value="ECO:0007669"/>
    <property type="project" value="UniProtKB-ARBA"/>
</dbReference>
<proteinExistence type="predicted"/>
<keyword evidence="1" id="KW-0479">Metal-binding</keyword>
<dbReference type="AlphaFoldDB" id="A0A9Q8Z8S1"/>
<dbReference type="GO" id="GO:0008270">
    <property type="term" value="F:zinc ion binding"/>
    <property type="evidence" value="ECO:0007669"/>
    <property type="project" value="UniProtKB-KW"/>
</dbReference>
<dbReference type="InterPro" id="IPR036236">
    <property type="entry name" value="Znf_C2H2_sf"/>
</dbReference>
<feature type="domain" description="C2H2-type" evidence="7">
    <location>
        <begin position="297"/>
        <end position="327"/>
    </location>
</feature>
<dbReference type="SMART" id="SM00355">
    <property type="entry name" value="ZnF_C2H2"/>
    <property type="match status" value="4"/>
</dbReference>
<evidence type="ECO:0000256" key="5">
    <source>
        <dbReference type="PROSITE-ProRule" id="PRU00042"/>
    </source>
</evidence>
<dbReference type="SUPFAM" id="SSF57667">
    <property type="entry name" value="beta-beta-alpha zinc fingers"/>
    <property type="match status" value="2"/>
</dbReference>
<evidence type="ECO:0000256" key="1">
    <source>
        <dbReference type="ARBA" id="ARBA00022723"/>
    </source>
</evidence>
<sequence length="458" mass="50993">MAAVVGSHQTPSLWQERREPSFQMSNMHNSNMITQYDSSRAATSAPVSRSFQPTSTQMDMSLPLYSANGLATTVPYQPGAFAYDASSVNPYSIPQSSYYPSSIPHPVSYPPSNDVQQLPTVRDGRNLFNPLVKAESTSPLQSNPIYNDTSYPADGKRSNSVPTESTSVQFATDVDTLMKAIQAKQTTPPEPTESKEDASKNSQKPRKRYQCTVPNCNKSFYQKTHLEIHIRAHTGAKPFNCKAPGCGQSFSQLGNLKTHERRHTGERPYSCDICGKTFAQRGNVRAHKIVHQQIKPFTCKLDDCGKQFTQLGNLKSHQNKFHAATLRYLTTKFATISMGDYVSKEDKELWEYFASLYKNSNKGIKGRGKDRRISAMSSSASSYPSSYPAMPMASISRSYGGSFHQHSSERSSRSSSMSSDTIQRVDSGYDFNVPMPTGYHQPPASGYDDMVFPERKLY</sequence>
<dbReference type="PANTHER" id="PTHR23235">
    <property type="entry name" value="KRUEPPEL-LIKE TRANSCRIPTION FACTOR"/>
    <property type="match status" value="1"/>
</dbReference>
<feature type="region of interest" description="Disordered" evidence="6">
    <location>
        <begin position="135"/>
        <end position="166"/>
    </location>
</feature>
<keyword evidence="9" id="KW-1185">Reference proteome</keyword>